<dbReference type="EMBL" id="JBBKAJ010000002">
    <property type="protein sequence ID" value="MEJ8632039.1"/>
    <property type="molecule type" value="Genomic_DNA"/>
</dbReference>
<organism evidence="1 2">
    <name type="scientific">Streptomyces achmelvichensis</name>
    <dbReference type="NCBI Taxonomy" id="3134111"/>
    <lineage>
        <taxon>Bacteria</taxon>
        <taxon>Bacillati</taxon>
        <taxon>Actinomycetota</taxon>
        <taxon>Actinomycetes</taxon>
        <taxon>Kitasatosporales</taxon>
        <taxon>Streptomycetaceae</taxon>
        <taxon>Streptomyces</taxon>
    </lineage>
</organism>
<evidence type="ECO:0000313" key="1">
    <source>
        <dbReference type="EMBL" id="MEJ8632039.1"/>
    </source>
</evidence>
<protein>
    <submittedName>
        <fullName evidence="1">Uncharacterized protein</fullName>
    </submittedName>
</protein>
<name>A0ACC6PKU1_9ACTN</name>
<gene>
    <name evidence="1" type="ORF">WKI67_00810</name>
</gene>
<sequence length="260" mass="25289">MEKVFHRTLALLPLMFGFTLCLTGPAMATPFTQPPGSAVAGTLVIKNGTSVTVTAAVGLGNTISVWQVGDTIRVRDTGDSIVAFGGCTALSTTEAVCPGAGSLTEVVVNAGDQADNAMSSLASAGVTLVGGAGDDSLQGGSANDTLEGDEGSDFLSGGGGNDTLIGAGGADRIFGGAGNDSIEGRADSDVVNAGAGNDVVSGGNGGDQIGTGTGNDFVEGGAGRDSINAVDEVSGNDYVQGGTEVDSCTADVGDSVTECP</sequence>
<accession>A0ACC6PKU1</accession>
<comment type="caution">
    <text evidence="1">The sequence shown here is derived from an EMBL/GenBank/DDBJ whole genome shotgun (WGS) entry which is preliminary data.</text>
</comment>
<evidence type="ECO:0000313" key="2">
    <source>
        <dbReference type="Proteomes" id="UP001377168"/>
    </source>
</evidence>
<proteinExistence type="predicted"/>
<keyword evidence="2" id="KW-1185">Reference proteome</keyword>
<dbReference type="Proteomes" id="UP001377168">
    <property type="component" value="Unassembled WGS sequence"/>
</dbReference>
<reference evidence="1" key="1">
    <citation type="submission" date="2024-03" db="EMBL/GenBank/DDBJ databases">
        <title>Novel Streptomyces species of biotechnological and ecological value are a feature of Machair soil.</title>
        <authorList>
            <person name="Prole J.R."/>
            <person name="Goodfellow M."/>
            <person name="Allenby N."/>
            <person name="Ward A.C."/>
        </authorList>
    </citation>
    <scope>NUCLEOTIDE SEQUENCE</scope>
    <source>
        <strain evidence="1">MS2.AVA.5</strain>
    </source>
</reference>